<sequence>MKKKIPPSSWNLVPFVEPTNIGTTMFGKPCTARKPYFQKVLEAERNSLVCLIQQILLPARQMFLMMASWDLYSR</sequence>
<dbReference type="Proteomes" id="UP000685013">
    <property type="component" value="Chromosome 18"/>
</dbReference>
<comment type="caution">
    <text evidence="1">The sequence shown here is derived from an EMBL/GenBank/DDBJ whole genome shotgun (WGS) entry which is preliminary data.</text>
</comment>
<evidence type="ECO:0000313" key="2">
    <source>
        <dbReference type="Proteomes" id="UP000685013"/>
    </source>
</evidence>
<accession>A0AAV6M0F1</accession>
<name>A0AAV6M0F1_9ROSI</name>
<organism evidence="1 2">
    <name type="scientific">Cucurbita argyrosperma subsp. sororia</name>
    <dbReference type="NCBI Taxonomy" id="37648"/>
    <lineage>
        <taxon>Eukaryota</taxon>
        <taxon>Viridiplantae</taxon>
        <taxon>Streptophyta</taxon>
        <taxon>Embryophyta</taxon>
        <taxon>Tracheophyta</taxon>
        <taxon>Spermatophyta</taxon>
        <taxon>Magnoliopsida</taxon>
        <taxon>eudicotyledons</taxon>
        <taxon>Gunneridae</taxon>
        <taxon>Pentapetalae</taxon>
        <taxon>rosids</taxon>
        <taxon>fabids</taxon>
        <taxon>Cucurbitales</taxon>
        <taxon>Cucurbitaceae</taxon>
        <taxon>Cucurbiteae</taxon>
        <taxon>Cucurbita</taxon>
    </lineage>
</organism>
<reference evidence="1 2" key="1">
    <citation type="journal article" date="2021" name="Hortic Res">
        <title>The domestication of Cucurbita argyrosperma as revealed by the genome of its wild relative.</title>
        <authorList>
            <person name="Barrera-Redondo J."/>
            <person name="Sanchez-de la Vega G."/>
            <person name="Aguirre-Liguori J.A."/>
            <person name="Castellanos-Morales G."/>
            <person name="Gutierrez-Guerrero Y.T."/>
            <person name="Aguirre-Dugua X."/>
            <person name="Aguirre-Planter E."/>
            <person name="Tenaillon M.I."/>
            <person name="Lira-Saade R."/>
            <person name="Eguiarte L.E."/>
        </authorList>
    </citation>
    <scope>NUCLEOTIDE SEQUENCE [LARGE SCALE GENOMIC DNA]</scope>
    <source>
        <strain evidence="1">JBR-2021</strain>
    </source>
</reference>
<evidence type="ECO:0000313" key="1">
    <source>
        <dbReference type="EMBL" id="KAG6573439.1"/>
    </source>
</evidence>
<feature type="non-terminal residue" evidence="1">
    <location>
        <position position="1"/>
    </location>
</feature>
<keyword evidence="2" id="KW-1185">Reference proteome</keyword>
<dbReference type="AlphaFoldDB" id="A0AAV6M0F1"/>
<dbReference type="EMBL" id="JAGKQH010000018">
    <property type="protein sequence ID" value="KAG6573439.1"/>
    <property type="molecule type" value="Genomic_DNA"/>
</dbReference>
<gene>
    <name evidence="1" type="ORF">SDJN03_27326</name>
</gene>
<protein>
    <submittedName>
        <fullName evidence="1">Uncharacterized protein</fullName>
    </submittedName>
</protein>
<proteinExistence type="predicted"/>